<protein>
    <recommendedName>
        <fullName evidence="2">CNP1-like uncharacterized domain-containing protein</fullName>
    </recommendedName>
</protein>
<sequence>MIRPQAAGLALACLLACTSVQAQVSDAWEPSLQEEPDWVEMKVEPPALPRDEDLIEFYVGPLASNHFFVDGASIRVGEDGVVRYVLVIRTPSGAGNITFEGIRCASREVKLYAMGADGHWRKARDTAWKPVENKSLNSHHAALNRDYFCSVGQSITDGNEGRAALRRGAYLLSR</sequence>
<dbReference type="AlphaFoldDB" id="A0A6S6XRW5"/>
<feature type="signal peptide" evidence="1">
    <location>
        <begin position="1"/>
        <end position="22"/>
    </location>
</feature>
<dbReference type="RefSeq" id="WP_145771414.1">
    <property type="nucleotide sequence ID" value="NZ_LR778301.1"/>
</dbReference>
<evidence type="ECO:0000256" key="1">
    <source>
        <dbReference type="SAM" id="SignalP"/>
    </source>
</evidence>
<dbReference type="Pfam" id="PF08750">
    <property type="entry name" value="CNP1"/>
    <property type="match status" value="1"/>
</dbReference>
<feature type="chain" id="PRO_5027715949" description="CNP1-like uncharacterized domain-containing protein" evidence="1">
    <location>
        <begin position="23"/>
        <end position="174"/>
    </location>
</feature>
<feature type="domain" description="CNP1-like uncharacterised" evidence="2">
    <location>
        <begin position="34"/>
        <end position="157"/>
    </location>
</feature>
<keyword evidence="4" id="KW-1185">Reference proteome</keyword>
<dbReference type="Proteomes" id="UP000515733">
    <property type="component" value="Chromosome"/>
</dbReference>
<dbReference type="KEGG" id="doe:DENOEST_0293"/>
<reference evidence="3 4" key="1">
    <citation type="submission" date="2020-03" db="EMBL/GenBank/DDBJ databases">
        <authorList>
            <consortium name="Genoscope - CEA"/>
            <person name="William W."/>
        </authorList>
    </citation>
    <scope>NUCLEOTIDE SEQUENCE [LARGE SCALE GENOMIC DNA]</scope>
    <source>
        <strain evidence="4">DSM 16959</strain>
    </source>
</reference>
<proteinExistence type="predicted"/>
<evidence type="ECO:0000313" key="4">
    <source>
        <dbReference type="Proteomes" id="UP000515733"/>
    </source>
</evidence>
<gene>
    <name evidence="3" type="ORF">DENOEST_0293</name>
</gene>
<dbReference type="EMBL" id="LR778301">
    <property type="protein sequence ID" value="CAB1367465.1"/>
    <property type="molecule type" value="Genomic_DNA"/>
</dbReference>
<dbReference type="InterPro" id="IPR014861">
    <property type="entry name" value="CNP1-like_dom"/>
</dbReference>
<dbReference type="OrthoDB" id="7066954at2"/>
<evidence type="ECO:0000259" key="2">
    <source>
        <dbReference type="Pfam" id="PF08750"/>
    </source>
</evidence>
<accession>A0A6S6XRW5</accession>
<organism evidence="3 4">
    <name type="scientific">Denitratisoma oestradiolicum</name>
    <dbReference type="NCBI Taxonomy" id="311182"/>
    <lineage>
        <taxon>Bacteria</taxon>
        <taxon>Pseudomonadati</taxon>
        <taxon>Pseudomonadota</taxon>
        <taxon>Betaproteobacteria</taxon>
        <taxon>Nitrosomonadales</taxon>
        <taxon>Sterolibacteriaceae</taxon>
        <taxon>Denitratisoma</taxon>
    </lineage>
</organism>
<evidence type="ECO:0000313" key="3">
    <source>
        <dbReference type="EMBL" id="CAB1367465.1"/>
    </source>
</evidence>
<keyword evidence="1" id="KW-0732">Signal</keyword>
<name>A0A6S6XRW5_9PROT</name>